<evidence type="ECO:0000256" key="1">
    <source>
        <dbReference type="SAM" id="MobiDB-lite"/>
    </source>
</evidence>
<dbReference type="EMBL" id="BORT01000001">
    <property type="protein sequence ID" value="GIO45615.1"/>
    <property type="molecule type" value="Genomic_DNA"/>
</dbReference>
<feature type="region of interest" description="Disordered" evidence="1">
    <location>
        <begin position="29"/>
        <end position="74"/>
    </location>
</feature>
<feature type="signal peptide" evidence="2">
    <location>
        <begin position="1"/>
        <end position="25"/>
    </location>
</feature>
<sequence length="141" mass="15514">MHRNQWKMNLIALAVLLVLSTAACGAKPKAEGQEVTAVQQPEQSAEESKEPQQRQDPPQKEDVAVKQGKGSFTGLADPHTVEIIVDGEPQAFQFGENLKKAVDAIEPDQQVEFKYEERPIEGEVSLKQLVLIDIKKAGSSH</sequence>
<dbReference type="RefSeq" id="WP_212976763.1">
    <property type="nucleotide sequence ID" value="NZ_AP025343.1"/>
</dbReference>
<organism evidence="3 4">
    <name type="scientific">Paenibacillus azoreducens</name>
    <dbReference type="NCBI Taxonomy" id="116718"/>
    <lineage>
        <taxon>Bacteria</taxon>
        <taxon>Bacillati</taxon>
        <taxon>Bacillota</taxon>
        <taxon>Bacilli</taxon>
        <taxon>Bacillales</taxon>
        <taxon>Paenibacillaceae</taxon>
        <taxon>Paenibacillus</taxon>
    </lineage>
</organism>
<reference evidence="3 4" key="1">
    <citation type="submission" date="2021-03" db="EMBL/GenBank/DDBJ databases">
        <title>Antimicrobial resistance genes in bacteria isolated from Japanese honey, and their potential for conferring macrolide and lincosamide resistance in the American foulbrood pathogen Paenibacillus larvae.</title>
        <authorList>
            <person name="Okamoto M."/>
            <person name="Kumagai M."/>
            <person name="Kanamori H."/>
            <person name="Takamatsu D."/>
        </authorList>
    </citation>
    <scope>NUCLEOTIDE SEQUENCE [LARGE SCALE GENOMIC DNA]</scope>
    <source>
        <strain evidence="3 4">J34TS1</strain>
    </source>
</reference>
<name>A0A919YB56_9BACL</name>
<evidence type="ECO:0000313" key="3">
    <source>
        <dbReference type="EMBL" id="GIO45615.1"/>
    </source>
</evidence>
<feature type="compositionally biased region" description="Basic and acidic residues" evidence="1">
    <location>
        <begin position="46"/>
        <end position="64"/>
    </location>
</feature>
<evidence type="ECO:0000313" key="4">
    <source>
        <dbReference type="Proteomes" id="UP000682811"/>
    </source>
</evidence>
<accession>A0A919YB56</accession>
<feature type="chain" id="PRO_5038668789" evidence="2">
    <location>
        <begin position="26"/>
        <end position="141"/>
    </location>
</feature>
<comment type="caution">
    <text evidence="3">The sequence shown here is derived from an EMBL/GenBank/DDBJ whole genome shotgun (WGS) entry which is preliminary data.</text>
</comment>
<dbReference type="Proteomes" id="UP000682811">
    <property type="component" value="Unassembled WGS sequence"/>
</dbReference>
<gene>
    <name evidence="3" type="ORF">J34TS1_03800</name>
</gene>
<dbReference type="AlphaFoldDB" id="A0A919YB56"/>
<proteinExistence type="predicted"/>
<protein>
    <submittedName>
        <fullName evidence="3">Uncharacterized protein</fullName>
    </submittedName>
</protein>
<keyword evidence="2" id="KW-0732">Signal</keyword>
<evidence type="ECO:0000256" key="2">
    <source>
        <dbReference type="SAM" id="SignalP"/>
    </source>
</evidence>
<dbReference type="PROSITE" id="PS51257">
    <property type="entry name" value="PROKAR_LIPOPROTEIN"/>
    <property type="match status" value="1"/>
</dbReference>
<keyword evidence="4" id="KW-1185">Reference proteome</keyword>